<sequence length="49" mass="5691">MHCGNSFEGDNTKFCSQSCRDSYIMDIEKRVKESVKNDSSHTKELSRDF</sequence>
<dbReference type="AlphaFoldDB" id="F9CXW3"/>
<name>F9CXW3_9ARCH</name>
<evidence type="ECO:0000313" key="2">
    <source>
        <dbReference type="Proteomes" id="UP000004440"/>
    </source>
</evidence>
<organism evidence="1 2">
    <name type="scientific">Nitrosarchaeum koreense MY1</name>
    <dbReference type="NCBI Taxonomy" id="1001994"/>
    <lineage>
        <taxon>Archaea</taxon>
        <taxon>Nitrososphaerota</taxon>
        <taxon>Nitrososphaeria</taxon>
        <taxon>Nitrosopumilales</taxon>
        <taxon>Nitrosopumilaceae</taxon>
        <taxon>Nitrosarchaeum</taxon>
    </lineage>
</organism>
<gene>
    <name evidence="1" type="ORF">MY1_1322</name>
</gene>
<keyword evidence="2" id="KW-1185">Reference proteome</keyword>
<proteinExistence type="predicted"/>
<comment type="caution">
    <text evidence="1">The sequence shown here is derived from an EMBL/GenBank/DDBJ whole genome shotgun (WGS) entry which is preliminary data.</text>
</comment>
<accession>F9CXW3</accession>
<reference evidence="1 2" key="1">
    <citation type="journal article" date="2011" name="J. Bacteriol.">
        <title>Genome Sequence of an Ammonia-Oxidizing Soil Archaeon, "Candidatus Nitrosoarchaeum koreensis" MY1.</title>
        <authorList>
            <person name="Kim B.K."/>
            <person name="Jung M.Y."/>
            <person name="Yu D.S."/>
            <person name="Park S.J."/>
            <person name="Oh T.K."/>
            <person name="Rhee S.K."/>
            <person name="Kim J.F."/>
        </authorList>
    </citation>
    <scope>NUCLEOTIDE SEQUENCE [LARGE SCALE GENOMIC DNA]</scope>
    <source>
        <strain evidence="1 2">MY1</strain>
    </source>
</reference>
<dbReference type="Proteomes" id="UP000004440">
    <property type="component" value="Unassembled WGS sequence"/>
</dbReference>
<dbReference type="EMBL" id="AFPU01000001">
    <property type="protein sequence ID" value="EGP94079.1"/>
    <property type="molecule type" value="Genomic_DNA"/>
</dbReference>
<protein>
    <submittedName>
        <fullName evidence="1">Uncharacterized protein</fullName>
    </submittedName>
</protein>
<evidence type="ECO:0000313" key="1">
    <source>
        <dbReference type="EMBL" id="EGP94079.1"/>
    </source>
</evidence>